<proteinExistence type="predicted"/>
<dbReference type="InterPro" id="IPR043128">
    <property type="entry name" value="Rev_trsase/Diguanyl_cyclase"/>
</dbReference>
<evidence type="ECO:0000259" key="1">
    <source>
        <dbReference type="Pfam" id="PF17919"/>
    </source>
</evidence>
<dbReference type="Pfam" id="PF17919">
    <property type="entry name" value="RT_RNaseH_2"/>
    <property type="match status" value="1"/>
</dbReference>
<dbReference type="OrthoDB" id="1712951at2759"/>
<dbReference type="EMBL" id="KZ451995">
    <property type="protein sequence ID" value="PKA53460.1"/>
    <property type="molecule type" value="Genomic_DNA"/>
</dbReference>
<dbReference type="InterPro" id="IPR043502">
    <property type="entry name" value="DNA/RNA_pol_sf"/>
</dbReference>
<reference evidence="2 3" key="1">
    <citation type="journal article" date="2017" name="Nature">
        <title>The Apostasia genome and the evolution of orchids.</title>
        <authorList>
            <person name="Zhang G.Q."/>
            <person name="Liu K.W."/>
            <person name="Li Z."/>
            <person name="Lohaus R."/>
            <person name="Hsiao Y.Y."/>
            <person name="Niu S.C."/>
            <person name="Wang J.Y."/>
            <person name="Lin Y.C."/>
            <person name="Xu Q."/>
            <person name="Chen L.J."/>
            <person name="Yoshida K."/>
            <person name="Fujiwara S."/>
            <person name="Wang Z.W."/>
            <person name="Zhang Y.Q."/>
            <person name="Mitsuda N."/>
            <person name="Wang M."/>
            <person name="Liu G.H."/>
            <person name="Pecoraro L."/>
            <person name="Huang H.X."/>
            <person name="Xiao X.J."/>
            <person name="Lin M."/>
            <person name="Wu X.Y."/>
            <person name="Wu W.L."/>
            <person name="Chen Y.Y."/>
            <person name="Chang S.B."/>
            <person name="Sakamoto S."/>
            <person name="Ohme-Takagi M."/>
            <person name="Yagi M."/>
            <person name="Zeng S.J."/>
            <person name="Shen C.Y."/>
            <person name="Yeh C.M."/>
            <person name="Luo Y.B."/>
            <person name="Tsai W.C."/>
            <person name="Van de Peer Y."/>
            <person name="Liu Z.J."/>
        </authorList>
    </citation>
    <scope>NUCLEOTIDE SEQUENCE [LARGE SCALE GENOMIC DNA]</scope>
    <source>
        <strain evidence="3">cv. Shenzhen</strain>
        <tissue evidence="2">Stem</tissue>
    </source>
</reference>
<dbReference type="Proteomes" id="UP000236161">
    <property type="component" value="Unassembled WGS sequence"/>
</dbReference>
<dbReference type="PANTHER" id="PTHR48475">
    <property type="entry name" value="RIBONUCLEASE H"/>
    <property type="match status" value="1"/>
</dbReference>
<name>A0A2I0AD37_9ASPA</name>
<keyword evidence="3" id="KW-1185">Reference proteome</keyword>
<sequence length="124" mass="14168">MVPPRTIEDIQKLNGRVTALNHFKSKSGERCLPFFKILQGEHQTWNEDCGKAFQSLKEYLLSPSLLSTPIQDEDLLLYLSANNNSVSVVLIREEAGRQHSIHYISHVLHDAEVRYPPSKNSLLR</sequence>
<dbReference type="Gene3D" id="3.30.70.270">
    <property type="match status" value="1"/>
</dbReference>
<organism evidence="2 3">
    <name type="scientific">Apostasia shenzhenica</name>
    <dbReference type="NCBI Taxonomy" id="1088818"/>
    <lineage>
        <taxon>Eukaryota</taxon>
        <taxon>Viridiplantae</taxon>
        <taxon>Streptophyta</taxon>
        <taxon>Embryophyta</taxon>
        <taxon>Tracheophyta</taxon>
        <taxon>Spermatophyta</taxon>
        <taxon>Magnoliopsida</taxon>
        <taxon>Liliopsida</taxon>
        <taxon>Asparagales</taxon>
        <taxon>Orchidaceae</taxon>
        <taxon>Apostasioideae</taxon>
        <taxon>Apostasia</taxon>
    </lineage>
</organism>
<accession>A0A2I0AD37</accession>
<dbReference type="PANTHER" id="PTHR48475:SF1">
    <property type="entry name" value="RNASE H TYPE-1 DOMAIN-CONTAINING PROTEIN"/>
    <property type="match status" value="1"/>
</dbReference>
<gene>
    <name evidence="2" type="ORF">AXF42_Ash020883</name>
</gene>
<protein>
    <recommendedName>
        <fullName evidence="1">Reverse transcriptase/retrotransposon-derived protein RNase H-like domain-containing protein</fullName>
    </recommendedName>
</protein>
<dbReference type="InterPro" id="IPR041577">
    <property type="entry name" value="RT_RNaseH_2"/>
</dbReference>
<dbReference type="SUPFAM" id="SSF56672">
    <property type="entry name" value="DNA/RNA polymerases"/>
    <property type="match status" value="1"/>
</dbReference>
<evidence type="ECO:0000313" key="3">
    <source>
        <dbReference type="Proteomes" id="UP000236161"/>
    </source>
</evidence>
<feature type="domain" description="Reverse transcriptase/retrotransposon-derived protein RNase H-like" evidence="1">
    <location>
        <begin position="45"/>
        <end position="123"/>
    </location>
</feature>
<evidence type="ECO:0000313" key="2">
    <source>
        <dbReference type="EMBL" id="PKA53460.1"/>
    </source>
</evidence>
<dbReference type="AlphaFoldDB" id="A0A2I0AD37"/>